<dbReference type="InterPro" id="IPR007214">
    <property type="entry name" value="YbaK/aa-tRNA-synth-assoc-dom"/>
</dbReference>
<dbReference type="PATRIC" id="fig|1129794.4.peg.933"/>
<keyword evidence="3 4" id="KW-0456">Lyase</keyword>
<dbReference type="PANTHER" id="PTHR30411:SF0">
    <property type="entry name" value="CYS-TRNA(PRO)_CYS-TRNA(CYS) DEACYLASE YBAK"/>
    <property type="match status" value="1"/>
</dbReference>
<dbReference type="Gene3D" id="3.90.960.10">
    <property type="entry name" value="YbaK/aminoacyl-tRNA synthetase-associated domain"/>
    <property type="match status" value="1"/>
</dbReference>
<name>K7A9V5_9ALTE</name>
<dbReference type="OrthoDB" id="9809296at2"/>
<evidence type="ECO:0000256" key="1">
    <source>
        <dbReference type="ARBA" id="ARBA00009798"/>
    </source>
</evidence>
<dbReference type="InterPro" id="IPR036754">
    <property type="entry name" value="YbaK/aa-tRNA-synt-asso_dom_sf"/>
</dbReference>
<sequence length="155" mass="16719">MTPAINSAKKAKIEYFLHQYEHDSGNSSYGLEAAEKLAVAPERVFKTLVVKLDTAELVIAILPVNSMLSMKNVAKACGGRKAEMADKAQVQRSTGYVLGGVSPLGQKKSLKTVIERSAQQYATIYVSGGRRGLEIELNALDLQTLTQASFASISQ</sequence>
<evidence type="ECO:0000256" key="3">
    <source>
        <dbReference type="ARBA" id="ARBA00023239"/>
    </source>
</evidence>
<dbReference type="SUPFAM" id="SSF55826">
    <property type="entry name" value="YbaK/ProRS associated domain"/>
    <property type="match status" value="1"/>
</dbReference>
<dbReference type="PANTHER" id="PTHR30411">
    <property type="entry name" value="CYTOPLASMIC PROTEIN"/>
    <property type="match status" value="1"/>
</dbReference>
<protein>
    <recommendedName>
        <fullName evidence="4">Cys-tRNA(Pro)/Cys-tRNA(Cys) deacylase</fullName>
        <ecNumber evidence="4">4.2.-.-</ecNumber>
    </recommendedName>
</protein>
<dbReference type="STRING" id="1129794.C427_0947"/>
<dbReference type="HOGENOM" id="CLU_094875_1_1_6"/>
<dbReference type="InterPro" id="IPR004369">
    <property type="entry name" value="Prolyl-tRNA_editing_YbaK/EbsC"/>
</dbReference>
<comment type="similarity">
    <text evidence="1 4">Belongs to the prolyl-tRNA editing family. YbaK/EbsC subfamily.</text>
</comment>
<organism evidence="6 7">
    <name type="scientific">Paraglaciecola psychrophila 170</name>
    <dbReference type="NCBI Taxonomy" id="1129794"/>
    <lineage>
        <taxon>Bacteria</taxon>
        <taxon>Pseudomonadati</taxon>
        <taxon>Pseudomonadota</taxon>
        <taxon>Gammaproteobacteria</taxon>
        <taxon>Alteromonadales</taxon>
        <taxon>Alteromonadaceae</taxon>
        <taxon>Paraglaciecola</taxon>
    </lineage>
</organism>
<dbReference type="Proteomes" id="UP000011864">
    <property type="component" value="Chromosome"/>
</dbReference>
<evidence type="ECO:0000259" key="5">
    <source>
        <dbReference type="Pfam" id="PF04073"/>
    </source>
</evidence>
<dbReference type="eggNOG" id="COG2606">
    <property type="taxonomic scope" value="Bacteria"/>
</dbReference>
<dbReference type="GO" id="GO:0006412">
    <property type="term" value="P:translation"/>
    <property type="evidence" value="ECO:0007669"/>
    <property type="project" value="UniProtKB-KW"/>
</dbReference>
<evidence type="ECO:0000313" key="7">
    <source>
        <dbReference type="Proteomes" id="UP000011864"/>
    </source>
</evidence>
<dbReference type="GO" id="GO:0002161">
    <property type="term" value="F:aminoacyl-tRNA deacylase activity"/>
    <property type="evidence" value="ECO:0007669"/>
    <property type="project" value="InterPro"/>
</dbReference>
<proteinExistence type="inferred from homology"/>
<dbReference type="KEGG" id="gps:C427_0947"/>
<dbReference type="RefSeq" id="WP_007640826.1">
    <property type="nucleotide sequence ID" value="NC_020514.1"/>
</dbReference>
<dbReference type="EMBL" id="CP003837">
    <property type="protein sequence ID" value="AGH43056.1"/>
    <property type="molecule type" value="Genomic_DNA"/>
</dbReference>
<gene>
    <name evidence="6" type="ORF">C427_0947</name>
</gene>
<dbReference type="EC" id="4.2.-.-" evidence="4"/>
<evidence type="ECO:0000313" key="6">
    <source>
        <dbReference type="EMBL" id="AGH43056.1"/>
    </source>
</evidence>
<evidence type="ECO:0000256" key="4">
    <source>
        <dbReference type="PIRNR" id="PIRNR006181"/>
    </source>
</evidence>
<keyword evidence="2 4" id="KW-0648">Protein biosynthesis</keyword>
<evidence type="ECO:0000256" key="2">
    <source>
        <dbReference type="ARBA" id="ARBA00022917"/>
    </source>
</evidence>
<accession>K7A9V5</accession>
<dbReference type="PIRSF" id="PIRSF006181">
    <property type="entry name" value="EbsC_YbaK"/>
    <property type="match status" value="1"/>
</dbReference>
<dbReference type="CDD" id="cd00002">
    <property type="entry name" value="YbaK_deacylase"/>
    <property type="match status" value="1"/>
</dbReference>
<dbReference type="NCBIfam" id="TIGR00011">
    <property type="entry name" value="YbaK_EbsC"/>
    <property type="match status" value="1"/>
</dbReference>
<dbReference type="AlphaFoldDB" id="K7A9V5"/>
<keyword evidence="7" id="KW-1185">Reference proteome</keyword>
<dbReference type="Pfam" id="PF04073">
    <property type="entry name" value="tRNA_edit"/>
    <property type="match status" value="1"/>
</dbReference>
<dbReference type="GO" id="GO:0016829">
    <property type="term" value="F:lyase activity"/>
    <property type="evidence" value="ECO:0007669"/>
    <property type="project" value="UniProtKB-KW"/>
</dbReference>
<reference evidence="6 7" key="1">
    <citation type="journal article" date="2013" name="Genome Announc.">
        <title>Complete Genome Sequence of Glaciecola psychrophila Strain 170T.</title>
        <authorList>
            <person name="Yin J."/>
            <person name="Chen J."/>
            <person name="Liu G."/>
            <person name="Yu Y."/>
            <person name="Song L."/>
            <person name="Wang X."/>
            <person name="Qu X."/>
        </authorList>
    </citation>
    <scope>NUCLEOTIDE SEQUENCE [LARGE SCALE GENOMIC DNA]</scope>
    <source>
        <strain evidence="6 7">170</strain>
    </source>
</reference>
<feature type="domain" description="YbaK/aminoacyl-tRNA synthetase-associated" evidence="5">
    <location>
        <begin position="32"/>
        <end position="144"/>
    </location>
</feature>